<sequence length="93" mass="10060">MICPITIILLLVMDVLSALIVDEKEWVDSTFTKLPPSAKAVALANSEPAASKAANAARRDFSKTPMSIKSLFLAFSATDPRAIEVFILVLLLK</sequence>
<protein>
    <submittedName>
        <fullName evidence="1">Uncharacterized protein</fullName>
    </submittedName>
</protein>
<dbReference type="EMBL" id="CABP01000154">
    <property type="protein sequence ID" value="CBI06020.1"/>
    <property type="molecule type" value="Genomic_DNA"/>
</dbReference>
<reference evidence="1" key="1">
    <citation type="submission" date="2009-10" db="EMBL/GenBank/DDBJ databases">
        <title>Diversity of trophic interactions inside an arsenic-rich microbial ecosystem.</title>
        <authorList>
            <person name="Bertin P.N."/>
            <person name="Heinrich-Salmeron A."/>
            <person name="Pelletier E."/>
            <person name="Goulhen-Chollet F."/>
            <person name="Arsene-Ploetze F."/>
            <person name="Gallien S."/>
            <person name="Calteau A."/>
            <person name="Vallenet D."/>
            <person name="Casiot C."/>
            <person name="Chane-Woon-Ming B."/>
            <person name="Giloteaux L."/>
            <person name="Barakat M."/>
            <person name="Bonnefoy V."/>
            <person name="Bruneel O."/>
            <person name="Chandler M."/>
            <person name="Cleiss J."/>
            <person name="Duran R."/>
            <person name="Elbaz-Poulichet F."/>
            <person name="Fonknechten N."/>
            <person name="Lauga B."/>
            <person name="Mornico D."/>
            <person name="Ortet P."/>
            <person name="Schaeffer C."/>
            <person name="Siguier P."/>
            <person name="Alexander Thil Smith A."/>
            <person name="Van Dorsselaer A."/>
            <person name="Weissenbach J."/>
            <person name="Medigue C."/>
            <person name="Le Paslier D."/>
        </authorList>
    </citation>
    <scope>NUCLEOTIDE SEQUENCE</scope>
</reference>
<name>E6QFM5_9ZZZZ</name>
<accession>E6QFM5</accession>
<dbReference type="AlphaFoldDB" id="E6QFM5"/>
<evidence type="ECO:0000313" key="1">
    <source>
        <dbReference type="EMBL" id="CBI06020.1"/>
    </source>
</evidence>
<comment type="caution">
    <text evidence="1">The sequence shown here is derived from an EMBL/GenBank/DDBJ whole genome shotgun (WGS) entry which is preliminary data.</text>
</comment>
<gene>
    <name evidence="1" type="ORF">CARN5_0454</name>
</gene>
<organism evidence="1">
    <name type="scientific">mine drainage metagenome</name>
    <dbReference type="NCBI Taxonomy" id="410659"/>
    <lineage>
        <taxon>unclassified sequences</taxon>
        <taxon>metagenomes</taxon>
        <taxon>ecological metagenomes</taxon>
    </lineage>
</organism>
<proteinExistence type="predicted"/>